<dbReference type="Pfam" id="PF02518">
    <property type="entry name" value="HATPase_c"/>
    <property type="match status" value="1"/>
</dbReference>
<dbReference type="InterPro" id="IPR050482">
    <property type="entry name" value="Sensor_HK_TwoCompSys"/>
</dbReference>
<evidence type="ECO:0000256" key="7">
    <source>
        <dbReference type="ARBA" id="ARBA00022840"/>
    </source>
</evidence>
<feature type="domain" description="Histidine kinase/HSP90-like ATPase" evidence="11">
    <location>
        <begin position="324"/>
        <end position="425"/>
    </location>
</feature>
<reference evidence="12 13" key="1">
    <citation type="submission" date="2019-01" db="EMBL/GenBank/DDBJ databases">
        <title>Leucobacter muris sp. nov. isolated from the nose of a laboratory mouse.</title>
        <authorList>
            <person name="Benga L."/>
            <person name="Sproeer C."/>
            <person name="Schumann P."/>
            <person name="Verbarg S."/>
            <person name="Bunk B."/>
            <person name="Engelhardt E."/>
            <person name="Benten P.M."/>
            <person name="Sager M."/>
        </authorList>
    </citation>
    <scope>NUCLEOTIDE SEQUENCE [LARGE SCALE GENOMIC DNA]</scope>
    <source>
        <strain evidence="12 13">DSM 101948</strain>
    </source>
</reference>
<protein>
    <recommendedName>
        <fullName evidence="2">histidine kinase</fullName>
        <ecNumber evidence="2">2.7.13.3</ecNumber>
    </recommendedName>
</protein>
<dbReference type="InterPro" id="IPR011712">
    <property type="entry name" value="Sig_transdc_His_kin_sub3_dim/P"/>
</dbReference>
<comment type="catalytic activity">
    <reaction evidence="1">
        <text>ATP + protein L-histidine = ADP + protein N-phospho-L-histidine.</text>
        <dbReference type="EC" id="2.7.13.3"/>
    </reaction>
</comment>
<dbReference type="InterPro" id="IPR003594">
    <property type="entry name" value="HATPase_dom"/>
</dbReference>
<name>A0ABX5QIJ5_9MICO</name>
<evidence type="ECO:0000256" key="8">
    <source>
        <dbReference type="ARBA" id="ARBA00023012"/>
    </source>
</evidence>
<sequence length="478" mass="50080">MTEHSAAEWVRPKPSAGSLRADLGLAALLAFAALTTSLLYLRTGLLADPAEPWVWAVGLGLTTVPLALRRSYPVPVAALVAVGFFICGQFGVPEILIVNICLFIALYTVGAWEARGVLAAWARIAIGGALIAWLILSLIISSSDTDAFPGLSRSGLFSAYATFAVIQLITNLMYFGGAYYFGERSWRAARTQAHLEAQGRELELERQTSAAQAVALDRLGIARELHDVVARHVSVMGIQAAAARRSIERDPDRAAAALEVVEQSAHTAVEELRRLVHTLRTPEVEGGSSTVGIAQLATLVSESQSAGVPTTLIIAGEPRPLPMLVDVALYRVVQEALTNVRKHAGRGASAEVRLRFEREAVEVEVSDDGVRQRAGEPAEGSGLGLRGMRERIGAVGGTVRAGRREPAAGASTGGFMVRATVPNAVGDAADGVALDPGERGAGGEAAAQGGNGGEAHGDTVRERSGGTPLAADRGEVRA</sequence>
<keyword evidence="10" id="KW-0812">Transmembrane</keyword>
<dbReference type="PANTHER" id="PTHR24421:SF10">
    <property type="entry name" value="NITRATE_NITRITE SENSOR PROTEIN NARQ"/>
    <property type="match status" value="1"/>
</dbReference>
<evidence type="ECO:0000256" key="10">
    <source>
        <dbReference type="SAM" id="Phobius"/>
    </source>
</evidence>
<dbReference type="Gene3D" id="3.30.565.10">
    <property type="entry name" value="Histidine kinase-like ATPase, C-terminal domain"/>
    <property type="match status" value="1"/>
</dbReference>
<dbReference type="Proteomes" id="UP000285768">
    <property type="component" value="Chromosome"/>
</dbReference>
<evidence type="ECO:0000256" key="9">
    <source>
        <dbReference type="SAM" id="MobiDB-lite"/>
    </source>
</evidence>
<keyword evidence="13" id="KW-1185">Reference proteome</keyword>
<evidence type="ECO:0000313" key="12">
    <source>
        <dbReference type="EMBL" id="QAB18921.1"/>
    </source>
</evidence>
<feature type="compositionally biased region" description="Basic and acidic residues" evidence="9">
    <location>
        <begin position="455"/>
        <end position="464"/>
    </location>
</feature>
<evidence type="ECO:0000256" key="3">
    <source>
        <dbReference type="ARBA" id="ARBA00022553"/>
    </source>
</evidence>
<evidence type="ECO:0000313" key="13">
    <source>
        <dbReference type="Proteomes" id="UP000285768"/>
    </source>
</evidence>
<dbReference type="Gene3D" id="1.20.5.1930">
    <property type="match status" value="1"/>
</dbReference>
<evidence type="ECO:0000256" key="5">
    <source>
        <dbReference type="ARBA" id="ARBA00022741"/>
    </source>
</evidence>
<feature type="transmembrane region" description="Helical" evidence="10">
    <location>
        <begin position="160"/>
        <end position="181"/>
    </location>
</feature>
<evidence type="ECO:0000256" key="1">
    <source>
        <dbReference type="ARBA" id="ARBA00000085"/>
    </source>
</evidence>
<gene>
    <name evidence="12" type="ORF">Leucomu_14270</name>
</gene>
<dbReference type="CDD" id="cd16917">
    <property type="entry name" value="HATPase_UhpB-NarQ-NarX-like"/>
    <property type="match status" value="1"/>
</dbReference>
<dbReference type="SMART" id="SM00387">
    <property type="entry name" value="HATPase_c"/>
    <property type="match status" value="1"/>
</dbReference>
<feature type="compositionally biased region" description="Gly residues" evidence="9">
    <location>
        <begin position="439"/>
        <end position="454"/>
    </location>
</feature>
<keyword evidence="5" id="KW-0547">Nucleotide-binding</keyword>
<keyword evidence="10" id="KW-0472">Membrane</keyword>
<evidence type="ECO:0000256" key="2">
    <source>
        <dbReference type="ARBA" id="ARBA00012438"/>
    </source>
</evidence>
<keyword evidence="10" id="KW-1133">Transmembrane helix</keyword>
<dbReference type="SUPFAM" id="SSF55874">
    <property type="entry name" value="ATPase domain of HSP90 chaperone/DNA topoisomerase II/histidine kinase"/>
    <property type="match status" value="1"/>
</dbReference>
<feature type="transmembrane region" description="Helical" evidence="10">
    <location>
        <begin position="53"/>
        <end position="72"/>
    </location>
</feature>
<dbReference type="InterPro" id="IPR055558">
    <property type="entry name" value="DUF7134"/>
</dbReference>
<dbReference type="EC" id="2.7.13.3" evidence="2"/>
<dbReference type="PANTHER" id="PTHR24421">
    <property type="entry name" value="NITRATE/NITRITE SENSOR PROTEIN NARX-RELATED"/>
    <property type="match status" value="1"/>
</dbReference>
<feature type="region of interest" description="Disordered" evidence="9">
    <location>
        <begin position="429"/>
        <end position="478"/>
    </location>
</feature>
<evidence type="ECO:0000256" key="6">
    <source>
        <dbReference type="ARBA" id="ARBA00022777"/>
    </source>
</evidence>
<dbReference type="Pfam" id="PF23539">
    <property type="entry name" value="DUF7134"/>
    <property type="match status" value="1"/>
</dbReference>
<feature type="transmembrane region" description="Helical" evidence="10">
    <location>
        <begin position="23"/>
        <end position="41"/>
    </location>
</feature>
<proteinExistence type="predicted"/>
<keyword evidence="6 12" id="KW-0418">Kinase</keyword>
<dbReference type="InterPro" id="IPR036890">
    <property type="entry name" value="HATPase_C_sf"/>
</dbReference>
<dbReference type="RefSeq" id="WP_128387625.1">
    <property type="nucleotide sequence ID" value="NZ_CP035037.1"/>
</dbReference>
<keyword evidence="7" id="KW-0067">ATP-binding</keyword>
<keyword evidence="4" id="KW-0808">Transferase</keyword>
<keyword evidence="8" id="KW-0902">Two-component regulatory system</keyword>
<organism evidence="12 13">
    <name type="scientific">Leucobacter muris</name>
    <dbReference type="NCBI Taxonomy" id="1935379"/>
    <lineage>
        <taxon>Bacteria</taxon>
        <taxon>Bacillati</taxon>
        <taxon>Actinomycetota</taxon>
        <taxon>Actinomycetes</taxon>
        <taxon>Micrococcales</taxon>
        <taxon>Microbacteriaceae</taxon>
        <taxon>Leucobacter</taxon>
    </lineage>
</organism>
<dbReference type="EMBL" id="CP035037">
    <property type="protein sequence ID" value="QAB18921.1"/>
    <property type="molecule type" value="Genomic_DNA"/>
</dbReference>
<dbReference type="Pfam" id="PF07730">
    <property type="entry name" value="HisKA_3"/>
    <property type="match status" value="1"/>
</dbReference>
<dbReference type="GO" id="GO:0016301">
    <property type="term" value="F:kinase activity"/>
    <property type="evidence" value="ECO:0007669"/>
    <property type="project" value="UniProtKB-KW"/>
</dbReference>
<feature type="transmembrane region" description="Helical" evidence="10">
    <location>
        <begin position="120"/>
        <end position="140"/>
    </location>
</feature>
<feature type="transmembrane region" description="Helical" evidence="10">
    <location>
        <begin position="78"/>
        <end position="108"/>
    </location>
</feature>
<keyword evidence="3" id="KW-0597">Phosphoprotein</keyword>
<evidence type="ECO:0000256" key="4">
    <source>
        <dbReference type="ARBA" id="ARBA00022679"/>
    </source>
</evidence>
<evidence type="ECO:0000259" key="11">
    <source>
        <dbReference type="SMART" id="SM00387"/>
    </source>
</evidence>
<accession>A0ABX5QIJ5</accession>